<dbReference type="GO" id="GO:0046983">
    <property type="term" value="F:protein dimerization activity"/>
    <property type="evidence" value="ECO:0007669"/>
    <property type="project" value="InterPro"/>
</dbReference>
<dbReference type="Pfam" id="PF05699">
    <property type="entry name" value="Dimer_Tnp_hAT"/>
    <property type="match status" value="1"/>
</dbReference>
<evidence type="ECO:0000313" key="3">
    <source>
        <dbReference type="Proteomes" id="UP001168821"/>
    </source>
</evidence>
<evidence type="ECO:0000259" key="1">
    <source>
        <dbReference type="Pfam" id="PF05699"/>
    </source>
</evidence>
<proteinExistence type="predicted"/>
<dbReference type="AlphaFoldDB" id="A0AA38IME9"/>
<reference evidence="2" key="1">
    <citation type="journal article" date="2023" name="G3 (Bethesda)">
        <title>Whole genome assemblies of Zophobas morio and Tenebrio molitor.</title>
        <authorList>
            <person name="Kaur S."/>
            <person name="Stinson S.A."/>
            <person name="diCenzo G.C."/>
        </authorList>
    </citation>
    <scope>NUCLEOTIDE SEQUENCE</scope>
    <source>
        <strain evidence="2">QUZm001</strain>
    </source>
</reference>
<sequence length="719" mass="82627">MNTVVNIKTLADKGQPRGELTEAVKAELKKLGPSRPDLVITHPLPTQRFYKVLVEKFDMEMYNLADWLCGCSQQNALFCYICLVMNGKETDILNGPSYYWLTSKPKLMEKINQHQATPQHMQCSLDYALLGENHVQPHLKNDFIVCVTQHNEKVRQNRYILSKLIDCVKYTSGESDYKAEMTQVMKESKSSVSGALFPDQVCEVLLDSIHAVCLDLIHQQIRQTDFVSLETDEVSTIGSPVKLVFIVRYELKGEIHERFLKYAETQSNHSHNVANIMLNELHKLAAVHTKPDNIISFSYDGLASIFSRRSGLHSKLKDYFKKIQFIHSYAHNIDFVVEHTGSLYKELQIFFVNLKSFRDFFSRSEKYITILDGVVANRLHGEFKTEWNFQATSPTVITLCSHKSDIDECLDLIIDVEVERSIIAEAVALKNLLDDEDFNYWVDFFAKVMPVCDELFYQMQQLKAFDAVKVRTIVENFKTEMNYVKSSIGDNVEANSPPSKKLRMGETVYIKEEVNDIVYDQAPPTQDLRQFTRTVKTNQVFNVIMAYIEERVTPSPFLVLASLVHPGFFAQYKVAFPKAEVEQVAKLFSLDKDALTAELEIIYDRHELSQAEGALSLLGYWYENQLADILPECFKLLKIVCTVPMMTSEPGRCFSTLKQIKKFLRSSYGEKKSDVLTVCFLEKDLMKSTPNFNELVIEHLCRQKKGDADFSRFAFQQLY</sequence>
<dbReference type="PANTHER" id="PTHR45749:SF21">
    <property type="entry name" value="DUF4371 DOMAIN-CONTAINING PROTEIN"/>
    <property type="match status" value="1"/>
</dbReference>
<dbReference type="PANTHER" id="PTHR45749">
    <property type="match status" value="1"/>
</dbReference>
<keyword evidence="3" id="KW-1185">Reference proteome</keyword>
<dbReference type="Proteomes" id="UP001168821">
    <property type="component" value="Unassembled WGS sequence"/>
</dbReference>
<comment type="caution">
    <text evidence="2">The sequence shown here is derived from an EMBL/GenBank/DDBJ whole genome shotgun (WGS) entry which is preliminary data.</text>
</comment>
<protein>
    <recommendedName>
        <fullName evidence="1">HAT C-terminal dimerisation domain-containing protein</fullName>
    </recommendedName>
</protein>
<gene>
    <name evidence="2" type="ORF">Zmor_015603</name>
</gene>
<dbReference type="InterPro" id="IPR008906">
    <property type="entry name" value="HATC_C_dom"/>
</dbReference>
<name>A0AA38IME9_9CUCU</name>
<organism evidence="2 3">
    <name type="scientific">Zophobas morio</name>
    <dbReference type="NCBI Taxonomy" id="2755281"/>
    <lineage>
        <taxon>Eukaryota</taxon>
        <taxon>Metazoa</taxon>
        <taxon>Ecdysozoa</taxon>
        <taxon>Arthropoda</taxon>
        <taxon>Hexapoda</taxon>
        <taxon>Insecta</taxon>
        <taxon>Pterygota</taxon>
        <taxon>Neoptera</taxon>
        <taxon>Endopterygota</taxon>
        <taxon>Coleoptera</taxon>
        <taxon>Polyphaga</taxon>
        <taxon>Cucujiformia</taxon>
        <taxon>Tenebrionidae</taxon>
        <taxon>Zophobas</taxon>
    </lineage>
</organism>
<dbReference type="EMBL" id="JALNTZ010000004">
    <property type="protein sequence ID" value="KAJ3656532.1"/>
    <property type="molecule type" value="Genomic_DNA"/>
</dbReference>
<feature type="domain" description="HAT C-terminal dimerisation" evidence="1">
    <location>
        <begin position="613"/>
        <end position="685"/>
    </location>
</feature>
<accession>A0AA38IME9</accession>
<evidence type="ECO:0000313" key="2">
    <source>
        <dbReference type="EMBL" id="KAJ3656532.1"/>
    </source>
</evidence>